<sequence length="171" mass="18956">MTGAVAVFVKTPGLTAPKTRLAASIGPDAAGEFYHHSLDAVEETVSRFLKPRADWIARWAVAEEEGVSHPRWQSFGARHTGPGDLGTRMWRIYEGLRRVHGRVFLIGADAPQLTAQHLKAAEKAWTAMILYSVRHRMGDSGCLAVGAWFPKRCGQCRAIARPMPEVIWNRP</sequence>
<dbReference type="Gene3D" id="3.90.550.10">
    <property type="entry name" value="Spore Coat Polysaccharide Biosynthesis Protein SpsA, Chain A"/>
    <property type="match status" value="1"/>
</dbReference>
<dbReference type="PANTHER" id="PTHR36529:SF1">
    <property type="entry name" value="GLYCOSYLTRANSFERASE"/>
    <property type="match status" value="1"/>
</dbReference>
<protein>
    <recommendedName>
        <fullName evidence="5">DUF2064 domain-containing protein</fullName>
    </recommendedName>
</protein>
<dbReference type="EMBL" id="BKCM01000004">
    <property type="protein sequence ID" value="GER00517.1"/>
    <property type="molecule type" value="Genomic_DNA"/>
</dbReference>
<comment type="caution">
    <text evidence="2">The sequence shown here is derived from an EMBL/GenBank/DDBJ whole genome shotgun (WGS) entry which is preliminary data.</text>
</comment>
<accession>A0A5A7MXD1</accession>
<gene>
    <name evidence="1" type="ORF">JCM17844_05730</name>
    <name evidence="2" type="ORF">JCM17845_11400</name>
</gene>
<evidence type="ECO:0000313" key="4">
    <source>
        <dbReference type="Proteomes" id="UP000325187"/>
    </source>
</evidence>
<organism evidence="2 4">
    <name type="scientific">Iodidimonas gelatinilytica</name>
    <dbReference type="NCBI Taxonomy" id="1236966"/>
    <lineage>
        <taxon>Bacteria</taxon>
        <taxon>Pseudomonadati</taxon>
        <taxon>Pseudomonadota</taxon>
        <taxon>Alphaproteobacteria</taxon>
        <taxon>Iodidimonadales</taxon>
        <taxon>Iodidimonadaceae</taxon>
        <taxon>Iodidimonas</taxon>
    </lineage>
</organism>
<dbReference type="PANTHER" id="PTHR36529">
    <property type="entry name" value="SLL1095 PROTEIN"/>
    <property type="match status" value="1"/>
</dbReference>
<dbReference type="InterPro" id="IPR029044">
    <property type="entry name" value="Nucleotide-diphossugar_trans"/>
</dbReference>
<evidence type="ECO:0000313" key="1">
    <source>
        <dbReference type="EMBL" id="GEQ96936.1"/>
    </source>
</evidence>
<dbReference type="Proteomes" id="UP000322084">
    <property type="component" value="Unassembled WGS sequence"/>
</dbReference>
<name>A0A5A7MXD1_9PROT</name>
<evidence type="ECO:0008006" key="5">
    <source>
        <dbReference type="Google" id="ProtNLM"/>
    </source>
</evidence>
<proteinExistence type="predicted"/>
<keyword evidence="4" id="KW-1185">Reference proteome</keyword>
<evidence type="ECO:0000313" key="2">
    <source>
        <dbReference type="EMBL" id="GER00517.1"/>
    </source>
</evidence>
<accession>A0A5A7MM96</accession>
<dbReference type="InterPro" id="IPR018641">
    <property type="entry name" value="Trfase_1_rSAM/seldom-assoc"/>
</dbReference>
<dbReference type="Pfam" id="PF09837">
    <property type="entry name" value="DUF2064"/>
    <property type="match status" value="1"/>
</dbReference>
<dbReference type="SUPFAM" id="SSF53448">
    <property type="entry name" value="Nucleotide-diphospho-sugar transferases"/>
    <property type="match status" value="1"/>
</dbReference>
<reference evidence="3 4" key="1">
    <citation type="submission" date="2019-09" db="EMBL/GenBank/DDBJ databases">
        <title>NBRP : Genome information of microbial organism related human and environment.</title>
        <authorList>
            <person name="Hattori M."/>
            <person name="Oshima K."/>
            <person name="Inaba H."/>
            <person name="Suda W."/>
            <person name="Sakamoto M."/>
            <person name="Iino T."/>
            <person name="Kitahara M."/>
            <person name="Oshida Y."/>
            <person name="Iida T."/>
            <person name="Kudo T."/>
            <person name="Itoh T."/>
            <person name="Ohkuma M."/>
        </authorList>
    </citation>
    <scope>NUCLEOTIDE SEQUENCE [LARGE SCALE GENOMIC DNA]</scope>
    <source>
        <strain evidence="1 3">Hi-2</strain>
        <strain evidence="2 4">Mie-1</strain>
    </source>
</reference>
<dbReference type="EMBL" id="BKCL01000001">
    <property type="protein sequence ID" value="GEQ96936.1"/>
    <property type="molecule type" value="Genomic_DNA"/>
</dbReference>
<dbReference type="Proteomes" id="UP000325187">
    <property type="component" value="Unassembled WGS sequence"/>
</dbReference>
<evidence type="ECO:0000313" key="3">
    <source>
        <dbReference type="Proteomes" id="UP000322084"/>
    </source>
</evidence>
<dbReference type="AlphaFoldDB" id="A0A5A7MXD1"/>